<reference evidence="1 2" key="1">
    <citation type="submission" date="2018-08" db="EMBL/GenBank/DDBJ databases">
        <title>A genome reference for cultivated species of the human gut microbiota.</title>
        <authorList>
            <person name="Zou Y."/>
            <person name="Xue W."/>
            <person name="Luo G."/>
        </authorList>
    </citation>
    <scope>NUCLEOTIDE SEQUENCE [LARGE SCALE GENOMIC DNA]</scope>
    <source>
        <strain evidence="1 2">AF18-38</strain>
    </source>
</reference>
<protein>
    <submittedName>
        <fullName evidence="1">Uncharacterized protein</fullName>
    </submittedName>
</protein>
<accession>A0A2T0FUB8</accession>
<evidence type="ECO:0000313" key="1">
    <source>
        <dbReference type="EMBL" id="RGT61684.1"/>
    </source>
</evidence>
<dbReference type="RefSeq" id="WP_070241861.1">
    <property type="nucleotide sequence ID" value="NZ_CP117042.1"/>
</dbReference>
<evidence type="ECO:0000313" key="2">
    <source>
        <dbReference type="Proteomes" id="UP000284046"/>
    </source>
</evidence>
<organism evidence="1 2">
    <name type="scientific">Streptococcus anginosus</name>
    <dbReference type="NCBI Taxonomy" id="1328"/>
    <lineage>
        <taxon>Bacteria</taxon>
        <taxon>Bacillati</taxon>
        <taxon>Bacillota</taxon>
        <taxon>Bacilli</taxon>
        <taxon>Lactobacillales</taxon>
        <taxon>Streptococcaceae</taxon>
        <taxon>Streptococcus</taxon>
        <taxon>Streptococcus anginosus group</taxon>
    </lineage>
</organism>
<dbReference type="Proteomes" id="UP000284046">
    <property type="component" value="Unassembled WGS sequence"/>
</dbReference>
<sequence length="137" mass="15882">METWGISVEGVDEVIRTLNQKLGKTRRDRISREAINYAAEEAEKDLKEVTTSFQRTGRTTEQTTHSKARKIGGEIFQSKVGWGEGSRWRLEHLNEFGYTRWGKTYVPRGFGKLRQYAEAQQAPFTKHMVEKMKELAE</sequence>
<dbReference type="AlphaFoldDB" id="A0A2T0FUB8"/>
<comment type="caution">
    <text evidence="1">The sequence shown here is derived from an EMBL/GenBank/DDBJ whole genome shotgun (WGS) entry which is preliminary data.</text>
</comment>
<dbReference type="EMBL" id="QRWZ01000003">
    <property type="protein sequence ID" value="RGT61684.1"/>
    <property type="molecule type" value="Genomic_DNA"/>
</dbReference>
<name>A0A2T0FUB8_STRAP</name>
<gene>
    <name evidence="1" type="ORF">DWX18_03370</name>
</gene>
<proteinExistence type="predicted"/>